<evidence type="ECO:0008006" key="4">
    <source>
        <dbReference type="Google" id="ProtNLM"/>
    </source>
</evidence>
<protein>
    <recommendedName>
        <fullName evidence="4">LysM domain-containing protein</fullName>
    </recommendedName>
</protein>
<evidence type="ECO:0000256" key="1">
    <source>
        <dbReference type="SAM" id="MobiDB-lite"/>
    </source>
</evidence>
<organism evidence="2 3">
    <name type="scientific">Aspergillus calidoustus</name>
    <dbReference type="NCBI Taxonomy" id="454130"/>
    <lineage>
        <taxon>Eukaryota</taxon>
        <taxon>Fungi</taxon>
        <taxon>Dikarya</taxon>
        <taxon>Ascomycota</taxon>
        <taxon>Pezizomycotina</taxon>
        <taxon>Eurotiomycetes</taxon>
        <taxon>Eurotiomycetidae</taxon>
        <taxon>Eurotiales</taxon>
        <taxon>Aspergillaceae</taxon>
        <taxon>Aspergillus</taxon>
        <taxon>Aspergillus subgen. Nidulantes</taxon>
    </lineage>
</organism>
<dbReference type="OrthoDB" id="5985073at2759"/>
<evidence type="ECO:0000313" key="2">
    <source>
        <dbReference type="EMBL" id="CEN59984.1"/>
    </source>
</evidence>
<evidence type="ECO:0000313" key="3">
    <source>
        <dbReference type="Proteomes" id="UP000054771"/>
    </source>
</evidence>
<reference evidence="3" key="1">
    <citation type="journal article" date="2016" name="Genome Announc.">
        <title>Draft genome sequences of fungus Aspergillus calidoustus.</title>
        <authorList>
            <person name="Horn F."/>
            <person name="Linde J."/>
            <person name="Mattern D.J."/>
            <person name="Walther G."/>
            <person name="Guthke R."/>
            <person name="Scherlach K."/>
            <person name="Martin K."/>
            <person name="Brakhage A.A."/>
            <person name="Petzke L."/>
            <person name="Valiante V."/>
        </authorList>
    </citation>
    <scope>NUCLEOTIDE SEQUENCE [LARGE SCALE GENOMIC DNA]</scope>
    <source>
        <strain evidence="3">SF006504</strain>
    </source>
</reference>
<name>A0A0U5GPS1_ASPCI</name>
<proteinExistence type="predicted"/>
<feature type="compositionally biased region" description="Polar residues" evidence="1">
    <location>
        <begin position="24"/>
        <end position="33"/>
    </location>
</feature>
<dbReference type="EMBL" id="CDMC01000002">
    <property type="protein sequence ID" value="CEN59984.1"/>
    <property type="molecule type" value="Genomic_DNA"/>
</dbReference>
<sequence length="187" mass="19978">MFIPHAQRPSTTMSSRIPIGYRGTLTNSSSEQGSSDGQFCTSYLWAHDSPDSACDECILRVAQRQVNSPFGVDEGVQENYASLTSECQASGHPTSTATSLVISSPIATPRTCSGTLYTIQPNDDFFSIPRSQSVSTENLLHSNGLGYVQDEFPTTATLCIENQCTLHLLAADDTCASIEASAGISQV</sequence>
<keyword evidence="3" id="KW-1185">Reference proteome</keyword>
<dbReference type="STRING" id="454130.A0A0U5GPS1"/>
<feature type="region of interest" description="Disordered" evidence="1">
    <location>
        <begin position="1"/>
        <end position="33"/>
    </location>
</feature>
<dbReference type="AlphaFoldDB" id="A0A0U5GPS1"/>
<gene>
    <name evidence="2" type="ORF">ASPCAL02425</name>
</gene>
<accession>A0A0U5GPS1</accession>
<dbReference type="Proteomes" id="UP000054771">
    <property type="component" value="Unassembled WGS sequence"/>
</dbReference>